<dbReference type="PROSITE" id="PS50011">
    <property type="entry name" value="PROTEIN_KINASE_DOM"/>
    <property type="match status" value="1"/>
</dbReference>
<proteinExistence type="predicted"/>
<comment type="caution">
    <text evidence="3">The sequence shown here is derived from an EMBL/GenBank/DDBJ whole genome shotgun (WGS) entry which is preliminary data.</text>
</comment>
<dbReference type="SUPFAM" id="SSF56112">
    <property type="entry name" value="Protein kinase-like (PK-like)"/>
    <property type="match status" value="1"/>
</dbReference>
<keyword evidence="4" id="KW-1185">Reference proteome</keyword>
<accession>A0A9W8X0Y2</accession>
<evidence type="ECO:0000313" key="3">
    <source>
        <dbReference type="EMBL" id="KAJ4337847.1"/>
    </source>
</evidence>
<gene>
    <name evidence="3" type="ORF">N0V87_004403</name>
</gene>
<dbReference type="InterPro" id="IPR000719">
    <property type="entry name" value="Prot_kinase_dom"/>
</dbReference>
<dbReference type="EMBL" id="JAPEUV010000035">
    <property type="protein sequence ID" value="KAJ4337847.1"/>
    <property type="molecule type" value="Genomic_DNA"/>
</dbReference>
<reference evidence="3" key="1">
    <citation type="submission" date="2022-10" db="EMBL/GenBank/DDBJ databases">
        <title>Tapping the CABI collections for fungal endophytes: first genome assemblies for Collariella, Neodidymelliopsis, Ascochyta clinopodiicola, Didymella pomorum, Didymosphaeria variabile, Neocosmospora piperis and Neocucurbitaria cava.</title>
        <authorList>
            <person name="Hill R."/>
        </authorList>
    </citation>
    <scope>NUCLEOTIDE SEQUENCE</scope>
    <source>
        <strain evidence="3">IMI 360193</strain>
    </source>
</reference>
<dbReference type="GO" id="GO:0004672">
    <property type="term" value="F:protein kinase activity"/>
    <property type="evidence" value="ECO:0007669"/>
    <property type="project" value="InterPro"/>
</dbReference>
<dbReference type="OrthoDB" id="310217at2759"/>
<dbReference type="Proteomes" id="UP001140562">
    <property type="component" value="Unassembled WGS sequence"/>
</dbReference>
<dbReference type="InterPro" id="IPR011009">
    <property type="entry name" value="Kinase-like_dom_sf"/>
</dbReference>
<dbReference type="Gene3D" id="1.10.510.10">
    <property type="entry name" value="Transferase(Phosphotransferase) domain 1"/>
    <property type="match status" value="1"/>
</dbReference>
<feature type="compositionally biased region" description="Basic and acidic residues" evidence="1">
    <location>
        <begin position="437"/>
        <end position="456"/>
    </location>
</feature>
<protein>
    <recommendedName>
        <fullName evidence="2">Protein kinase domain-containing protein</fullName>
    </recommendedName>
</protein>
<dbReference type="GO" id="GO:0005524">
    <property type="term" value="F:ATP binding"/>
    <property type="evidence" value="ECO:0007669"/>
    <property type="project" value="InterPro"/>
</dbReference>
<evidence type="ECO:0000313" key="4">
    <source>
        <dbReference type="Proteomes" id="UP001140562"/>
    </source>
</evidence>
<evidence type="ECO:0000256" key="1">
    <source>
        <dbReference type="SAM" id="MobiDB-lite"/>
    </source>
</evidence>
<feature type="domain" description="Protein kinase" evidence="2">
    <location>
        <begin position="1"/>
        <end position="315"/>
    </location>
</feature>
<sequence>MTKTFPSLELLATWDHFDLDYAYKQSDAGWKCMEQVDSKDHEDYELFAVGFRMASVMSVEPTASRVTAEETLEIWQSANPSTRNIYIEAAKERPDYQLNPEYFEYTPVEEHAFEQLTGKDRSRMKLFFVGVRIWHPKIIVMDSLRSKVCETEKDWRAIINPDIKLANVVLGEARSDHYPAYKTAKFIDFGQAFEEDGKYDSAETKRPIGTEGVWAPEIATPPMRGWEDEPIKLHSEIYTVGLNMISLVLGEHREFLHPEKMKGHDFGNEEKYWLPADFDKPYTHFLMKTVLGCLKARPGERPRLTQLLYDTRKGLEQWEKVYGSADRIDIPEFMKFDVFKEEEFPIGAEAPKTWDWPRKWKAEEPEQVSSKQMHPALTDARASPPPPKKARSVSRKSSKTLIVSSPGKGDIANQFQEKDEGTFVSGSNEKVGGVETRSLKYREAKHRQTEGAEKSVEGGTSKKKQAKKDLESE</sequence>
<feature type="compositionally biased region" description="Basic residues" evidence="1">
    <location>
        <begin position="388"/>
        <end position="398"/>
    </location>
</feature>
<organism evidence="3 4">
    <name type="scientific">Didymella glomerata</name>
    <dbReference type="NCBI Taxonomy" id="749621"/>
    <lineage>
        <taxon>Eukaryota</taxon>
        <taxon>Fungi</taxon>
        <taxon>Dikarya</taxon>
        <taxon>Ascomycota</taxon>
        <taxon>Pezizomycotina</taxon>
        <taxon>Dothideomycetes</taxon>
        <taxon>Pleosporomycetidae</taxon>
        <taxon>Pleosporales</taxon>
        <taxon>Pleosporineae</taxon>
        <taxon>Didymellaceae</taxon>
        <taxon>Didymella</taxon>
    </lineage>
</organism>
<feature type="region of interest" description="Disordered" evidence="1">
    <location>
        <begin position="357"/>
        <end position="473"/>
    </location>
</feature>
<name>A0A9W8X0Y2_9PLEO</name>
<dbReference type="AlphaFoldDB" id="A0A9W8X0Y2"/>
<evidence type="ECO:0000259" key="2">
    <source>
        <dbReference type="PROSITE" id="PS50011"/>
    </source>
</evidence>